<gene>
    <name evidence="2" type="ORF">M9Y10_022763</name>
</gene>
<sequence>MMDLTRSLSQLESEIIKDANLKGFNKETLIIKKLFNIAEREDYNMPKERWDIIRFNIYTFIIVHTPNNSFIPDFSKVAHTTYDPLFFVLTILCTMNVEKQQSAFIKECFLKVKDIILNKEETSPYKFYALTTATYANLLPTLATMKFKDKIIDEIIDFFTNLKSKIDECENNEKDKLAPPNLKNFSRHSVQISYHTHQFFLELLKNLVKPDRKRFNESSVIMIHTLWFNMKASSTLLPQYINFINRILLNDKQISNISINPYDKDRIAKLLAQNSRYLHNDIFKLMPPNQIFEFFNRASSDRNKNKHTIRFICQFLFADNQRDLFTKMRPAREDANTNNSLREDSKFIINQIQHYHKGNARFSLLYFLEQLSSSFGCLTGTIKQIKAVKIGPCASNYRYFSEQVRDKSDLTELDDLLYSKYECVTYTDKEEALKAYEKCFKYIDSFQEKSIIPFSFYQKLMEPTTDQTQIHSHDINNSNGMKVDGNNSSLFFNVRRVFSSFFYLIVEVAYRYMLLTQFLFSDACFTAHANRCFTKCNRFDLSNIRVVIKKMAEILNKPELPDTIIQSYAVIISNILFQAVKERKVTNQLVTYLHMFNVIDPRTQRESRLYQMVINNMIQLAYSSSSLIDMLDVEEANNFNQYLLLILHLGRKLRNGLPTFMMNLREYQKSFITILLNRFRCTNQREFFSTMIQYIRFLNENNDDTLKTMTLELNNSEEAKKKSPMMQPKIQASLPPHALQDSHKELKYLSTYLILDRSVIDHTRPSIKHVLLFYLTTAFQSSDPNLINRAFNNTRPSLLNTTKPEVIRDNQQLLFDNDSDNCRPFYTSLFKSLLKANKDDSLRIISTVPQLLLLFNNWKSTYSVRQVGFVVPRYQVDLFNILSNILIHFTGKESEAINILMFLSALIKDDSFNDNLDKMPIQIIDQIIQNLIGLFSYKIIRQKVVNLFKILHKKFLPVVTSGNFNYLLSLFFNVSLSYSEANSLYAKMIEMFFDMLNSPLSPVFNPKKIIDLYFTQNRTILNYNELLLFLTVVQKKWPGSIQNEHIHLFLFSLTIKNPSMVQHTDLYTKPFNQFFKSYISYLKREQIFPFINIIIQAVESSKFLFSFKRILFKRLYKAKFPSPFKNYNHISATLPDKESFYLKLYLALLFGVQSKEPVPDDIFRRSIEEMKKICKGEVQNLSSTYLFLLISFIRIVFVTQPENSRYFGEDVLKIFLNIINTASLKLSSIDTFRKQIDNCLKLLRERAPSLYEKIAKEVMDTNLSMNPNQNPNYQLILKKVVRHSSLFSEYITKEHIFAVFQQIIEFINYSFEQKVKLLNQTIKYIMLLTLPDYSSQQGIQIKNFLMSEYKDMSHFAYLFHVFVVMLYDPSYVSYYTFFDCVQLFLNKFKKETIEVIISHHFIDDIENSYDLLYNLTIEDETDEFFDLILEKFDKLMNDDASQYQQKQGSNAMLSTQTHIAGQHPAFFNVLNRLMKLERYASRPKIGHRLYLFFRAVMFDKRQADNKTTAMNILIDAALDTLKYSQSLDHIIFITNYISSTSVNTPLYRKFKEIVFKNRDRKFYVDNFIHFLSKYTEIKPYEVIEIILVQLLKGLKSLKKEEEEEVDLDELFLTEMRNMINNPDLLSCAMGCFVVYFQYNKPDLHNLPLALSAFGPSLMQPNSYCIIHVFKIANILLGDRYYYNTFNNANNDNNNDSSNDNDNNEDKNDSKEEEDTNDSNIPNQNNIFETNFDENKIYLPYISDLIQQVLHFQKFLDQPFIPYVSTLFRNANKLFNKNNIPESLADCFKQFVVLKMVRCKELEKVINVVQMMPVLLECIPFSLAYSTCHNIDLCAQNMRNNSFKLEDNFNVFFFAIRYFQKQKMTEDEESYIFKFCFNFLREIFKGEYQFIKPNIEIFLRPLMSKAKYMPSDLLDIVSHRFSTDEKAPIQIKYIFATFSVLATEEVDAQILLRNAEFIVKIFEGYIQKMSQYFRIYIQSIFNRPELVNSLFTDNFFRVLQNHSILEIRIQLLGAYISTTEHPDKLKYLTLFWKKELQPIHYQRLSGYIENLPFNQQMDYLELVLEKTKQYRIVLYPVFVTNFINSKKVTNQVKIEFLRRLPTFIDELDFLFISKLYDAVHDLDLDTFKYELLLLFYSMVKCNDSSRLLYFSKLKELCGRTEEERFITLIEVIHPCLWTNSNLIYISFIVIDDSSKLDLPLVMLSHMFDSFSSDFMTNVFMRIMNKRTSLYIQKLLTDCLYEQLKQKEVPPDNTRYILSPQQKQKQNYNNNNKNIYVFDNYTQVVTSIIRALHASSFIIQPTLLYKSLKLANDFSLFSCLDNDKYYSIDMNNIDDNSNIIPDKLLLPSKVNDVIFGSVMKNVSNESLSASAQFFLGNYEEAERMYRRTSFPENKIVQRLQQITNDICIKMKYSQKNSNKYHRPLPLPISSSNSSSNNEIAQSILPKFSIFDRPDHEDLYLLPYLESAFLSDNPSKMEKLLLAEKCNVLYYKHHPHLSYYERERLSAIESIIMLMRTKIKSTGNQSSIPIPVPAPIPAVTPSIQPNPNPIQVQHQVPVPITQPVLSAMNPQQPPQIPQMMPQIDQQQQQQMQMGRLKVPITSPQQPTTPPQQAQYRSPQMPRQVAIMQLPQNQQQQQQQQQQLQQRPMMQNTDFYNYKITPNMYYLIESCLPPPMSKFVIDFSLELSNSDSHNNNNNNSFNNRIIQPSPVIIFSSEFRSFFQDMSSIIEPVDYHGFFAVNSTSLFNKFNYYLTNLPKKQPQQNPKSQLMQQEQQQQQQQQTLSSFDPFLWPSFCFNIFASSEKSSDVLFKVALESYLKLLTEEKVTHPVNPSAPKPNPNQPSQNTSLLNTPILSMPPFLCLSASARVMNLFSYSISNQIESQAIFNAAFQCCNMIVPDQTTHHLKLWMPQLVSLRADFSSVFSERTENLVNSYAHTATCFAHKIQIRQKPELKKAEKQIDILSRLCDLVFNISNSAFEAARKRKKMTNNNCEDLLVSMNDLDINDLNEEEKKIHKVFFDNLKSLNQHLPFDYDRRTSFLMKAPIKIIHFNPNFAKLSENALTFTAMTIGPPRQRFVVERVDNTDRAVTFSNVFEGMKNIFKYGYSSRLRRIRLSSNPAMELGSNFVMRLFPLEITPLQLSNKIEENRNNEHFDVGFFDVDENDKNKNLEENDDSPEEGWLLNKMMAMYTQKDFFKMRRAIIASFAAYSVIRNMFSLDQPNEKDLLLAINTAEFPFIIRDFAIPDNFGQTASLITNELRILFGESGPGELAMSIAAASDALERHIDAVRSLVEVPLVGIFDNREKDFDIILSKRDWIDYSVLSLAPPLITNKMKQNINENDNLSNDTENGDDDDRFADESVRWIINIQKFVSNSMEKFDRILYDNDFIETNKLNMNINTSMNFDVNSSNSSTNIMNPLGDMNNIMDFNDNNNSRNNNNNNDDNIDAFIFQPHDDDDQGFGNYDIDPRDDQIDDLDNLF</sequence>
<reference evidence="2 3" key="1">
    <citation type="submission" date="2024-04" db="EMBL/GenBank/DDBJ databases">
        <title>Tritrichomonas musculus Genome.</title>
        <authorList>
            <person name="Alves-Ferreira E."/>
            <person name="Grigg M."/>
            <person name="Lorenzi H."/>
            <person name="Galac M."/>
        </authorList>
    </citation>
    <scope>NUCLEOTIDE SEQUENCE [LARGE SCALE GENOMIC DNA]</scope>
    <source>
        <strain evidence="2 3">EAF2021</strain>
    </source>
</reference>
<accession>A0ABR2KTD5</accession>
<evidence type="ECO:0008006" key="4">
    <source>
        <dbReference type="Google" id="ProtNLM"/>
    </source>
</evidence>
<feature type="region of interest" description="Disordered" evidence="1">
    <location>
        <begin position="3424"/>
        <end position="3474"/>
    </location>
</feature>
<evidence type="ECO:0000256" key="1">
    <source>
        <dbReference type="SAM" id="MobiDB-lite"/>
    </source>
</evidence>
<dbReference type="InterPro" id="IPR051647">
    <property type="entry name" value="Mediator_comp_sub12"/>
</dbReference>
<feature type="compositionally biased region" description="Low complexity" evidence="1">
    <location>
        <begin position="3424"/>
        <end position="3437"/>
    </location>
</feature>
<dbReference type="PANTHER" id="PTHR46007:SF11">
    <property type="entry name" value="MEDIATOR OF RNA POLYMERASE II TRANSCRIPTION SUBUNIT 12"/>
    <property type="match status" value="1"/>
</dbReference>
<dbReference type="EMBL" id="JAPFFF010000003">
    <property type="protein sequence ID" value="KAK8894328.1"/>
    <property type="molecule type" value="Genomic_DNA"/>
</dbReference>
<feature type="region of interest" description="Disordered" evidence="1">
    <location>
        <begin position="2753"/>
        <end position="2774"/>
    </location>
</feature>
<evidence type="ECO:0000313" key="3">
    <source>
        <dbReference type="Proteomes" id="UP001470230"/>
    </source>
</evidence>
<dbReference type="PANTHER" id="PTHR46007">
    <property type="entry name" value="MEDIATOR OF RNA POLYMERASE II TRANSCRIPTION SUBUNIT 12"/>
    <property type="match status" value="1"/>
</dbReference>
<protein>
    <recommendedName>
        <fullName evidence="4">Non-specific serine/threonine protein kinase</fullName>
    </recommendedName>
</protein>
<evidence type="ECO:0000313" key="2">
    <source>
        <dbReference type="EMBL" id="KAK8894328.1"/>
    </source>
</evidence>
<keyword evidence="3" id="KW-1185">Reference proteome</keyword>
<proteinExistence type="predicted"/>
<comment type="caution">
    <text evidence="2">The sequence shown here is derived from an EMBL/GenBank/DDBJ whole genome shotgun (WGS) entry which is preliminary data.</text>
</comment>
<feature type="compositionally biased region" description="Low complexity" evidence="1">
    <location>
        <begin position="1688"/>
        <end position="1700"/>
    </location>
</feature>
<dbReference type="Proteomes" id="UP001470230">
    <property type="component" value="Unassembled WGS sequence"/>
</dbReference>
<organism evidence="2 3">
    <name type="scientific">Tritrichomonas musculus</name>
    <dbReference type="NCBI Taxonomy" id="1915356"/>
    <lineage>
        <taxon>Eukaryota</taxon>
        <taxon>Metamonada</taxon>
        <taxon>Parabasalia</taxon>
        <taxon>Tritrichomonadida</taxon>
        <taxon>Tritrichomonadidae</taxon>
        <taxon>Tritrichomonas</taxon>
    </lineage>
</organism>
<name>A0ABR2KTD5_9EUKA</name>
<feature type="region of interest" description="Disordered" evidence="1">
    <location>
        <begin position="1688"/>
        <end position="1724"/>
    </location>
</feature>